<dbReference type="Proteomes" id="UP000237000">
    <property type="component" value="Unassembled WGS sequence"/>
</dbReference>
<comment type="caution">
    <text evidence="1">The sequence shown here is derived from an EMBL/GenBank/DDBJ whole genome shotgun (WGS) entry which is preliminary data.</text>
</comment>
<dbReference type="EMBL" id="JXTC01000390">
    <property type="protein sequence ID" value="PON58073.1"/>
    <property type="molecule type" value="Genomic_DNA"/>
</dbReference>
<organism evidence="1 2">
    <name type="scientific">Trema orientale</name>
    <name type="common">Charcoal tree</name>
    <name type="synonym">Celtis orientalis</name>
    <dbReference type="NCBI Taxonomy" id="63057"/>
    <lineage>
        <taxon>Eukaryota</taxon>
        <taxon>Viridiplantae</taxon>
        <taxon>Streptophyta</taxon>
        <taxon>Embryophyta</taxon>
        <taxon>Tracheophyta</taxon>
        <taxon>Spermatophyta</taxon>
        <taxon>Magnoliopsida</taxon>
        <taxon>eudicotyledons</taxon>
        <taxon>Gunneridae</taxon>
        <taxon>Pentapetalae</taxon>
        <taxon>rosids</taxon>
        <taxon>fabids</taxon>
        <taxon>Rosales</taxon>
        <taxon>Cannabaceae</taxon>
        <taxon>Trema</taxon>
    </lineage>
</organism>
<proteinExistence type="predicted"/>
<keyword evidence="2" id="KW-1185">Reference proteome</keyword>
<name>A0A2P5CAK0_TREOI</name>
<protein>
    <submittedName>
        <fullName evidence="1">Uncharacterized protein</fullName>
    </submittedName>
</protein>
<evidence type="ECO:0000313" key="1">
    <source>
        <dbReference type="EMBL" id="PON58073.1"/>
    </source>
</evidence>
<accession>A0A2P5CAK0</accession>
<reference evidence="2" key="1">
    <citation type="submission" date="2016-06" db="EMBL/GenBank/DDBJ databases">
        <title>Parallel loss of symbiosis genes in relatives of nitrogen-fixing non-legume Parasponia.</title>
        <authorList>
            <person name="Van Velzen R."/>
            <person name="Holmer R."/>
            <person name="Bu F."/>
            <person name="Rutten L."/>
            <person name="Van Zeijl A."/>
            <person name="Liu W."/>
            <person name="Santuari L."/>
            <person name="Cao Q."/>
            <person name="Sharma T."/>
            <person name="Shen D."/>
            <person name="Roswanjaya Y."/>
            <person name="Wardhani T."/>
            <person name="Kalhor M.S."/>
            <person name="Jansen J."/>
            <person name="Van den Hoogen J."/>
            <person name="Gungor B."/>
            <person name="Hartog M."/>
            <person name="Hontelez J."/>
            <person name="Verver J."/>
            <person name="Yang W.-C."/>
            <person name="Schijlen E."/>
            <person name="Repin R."/>
            <person name="Schilthuizen M."/>
            <person name="Schranz E."/>
            <person name="Heidstra R."/>
            <person name="Miyata K."/>
            <person name="Fedorova E."/>
            <person name="Kohlen W."/>
            <person name="Bisseling T."/>
            <person name="Smit S."/>
            <person name="Geurts R."/>
        </authorList>
    </citation>
    <scope>NUCLEOTIDE SEQUENCE [LARGE SCALE GENOMIC DNA]</scope>
    <source>
        <strain evidence="2">cv. RG33-2</strain>
    </source>
</reference>
<dbReference type="AlphaFoldDB" id="A0A2P5CAK0"/>
<gene>
    <name evidence="1" type="ORF">TorRG33x02_292080</name>
</gene>
<dbReference type="InParanoid" id="A0A2P5CAK0"/>
<evidence type="ECO:0000313" key="2">
    <source>
        <dbReference type="Proteomes" id="UP000237000"/>
    </source>
</evidence>
<sequence length="69" mass="8091">MVHYRIWILPQRVEPLEKICKMCKDWFPDAFLGRRQSAAKDSGKRVELLDTFVHKGIVTDDITNHIIPI</sequence>